<sequence>MTRALPSGLLPRLGVSPAAPRLALRPTQLLPATRRSWTDLRSKKPRPEPRPHRGLVPERILPSTAPAAKPPRDAAPGPKAQLLRLGLGLPAHVKRLHGVDLKPNPCNVAAFASAQHCVDLRAVKYLDDVVHPFAQSVVDRFAAAHQTAPLWWSVNAFGDGTPFVINTAERLLSRAVRLALEAAGYDRDGRALDGRGPAAQPDIYGTLRVTCAQPVILCQKKFEAEIAPIGVAVVQAAIANLQAQQRAAPRHAQGAAKMPQARRAPGAAGLGSPRMSSDEWSERGQYRSSKARNEKAAPRDGHRDSAQPNRSAGRPPSGSRSILRGTKDRAK</sequence>
<organism evidence="2 3">
    <name type="scientific">Neoarthrinium moseri</name>
    <dbReference type="NCBI Taxonomy" id="1658444"/>
    <lineage>
        <taxon>Eukaryota</taxon>
        <taxon>Fungi</taxon>
        <taxon>Dikarya</taxon>
        <taxon>Ascomycota</taxon>
        <taxon>Pezizomycotina</taxon>
        <taxon>Sordariomycetes</taxon>
        <taxon>Xylariomycetidae</taxon>
        <taxon>Amphisphaeriales</taxon>
        <taxon>Apiosporaceae</taxon>
        <taxon>Neoarthrinium</taxon>
    </lineage>
</organism>
<protein>
    <submittedName>
        <fullName evidence="2">Uncharacterized protein</fullName>
    </submittedName>
</protein>
<keyword evidence="3" id="KW-1185">Reference proteome</keyword>
<evidence type="ECO:0000313" key="2">
    <source>
        <dbReference type="EMBL" id="KAI1881838.1"/>
    </source>
</evidence>
<feature type="compositionally biased region" description="Low complexity" evidence="1">
    <location>
        <begin position="310"/>
        <end position="321"/>
    </location>
</feature>
<proteinExistence type="predicted"/>
<dbReference type="AlphaFoldDB" id="A0A9Q0AV44"/>
<comment type="caution">
    <text evidence="2">The sequence shown here is derived from an EMBL/GenBank/DDBJ whole genome shotgun (WGS) entry which is preliminary data.</text>
</comment>
<name>A0A9Q0AV44_9PEZI</name>
<feature type="compositionally biased region" description="Basic and acidic residues" evidence="1">
    <location>
        <begin position="276"/>
        <end position="305"/>
    </location>
</feature>
<feature type="compositionally biased region" description="Basic and acidic residues" evidence="1">
    <location>
        <begin position="36"/>
        <end position="51"/>
    </location>
</feature>
<dbReference type="EMBL" id="JAFIMR010000001">
    <property type="protein sequence ID" value="KAI1881838.1"/>
    <property type="molecule type" value="Genomic_DNA"/>
</dbReference>
<reference evidence="2" key="1">
    <citation type="submission" date="2021-03" db="EMBL/GenBank/DDBJ databases">
        <title>Revisited historic fungal species revealed as producer of novel bioactive compounds through whole genome sequencing and comparative genomics.</title>
        <authorList>
            <person name="Vignolle G.A."/>
            <person name="Hochenegger N."/>
            <person name="Mach R.L."/>
            <person name="Mach-Aigner A.R."/>
            <person name="Javad Rahimi M."/>
            <person name="Salim K.A."/>
            <person name="Chan C.M."/>
            <person name="Lim L.B.L."/>
            <person name="Cai F."/>
            <person name="Druzhinina I.S."/>
            <person name="U'Ren J.M."/>
            <person name="Derntl C."/>
        </authorList>
    </citation>
    <scope>NUCLEOTIDE SEQUENCE</scope>
    <source>
        <strain evidence="2">TUCIM 5799</strain>
    </source>
</reference>
<dbReference type="Proteomes" id="UP000829685">
    <property type="component" value="Unassembled WGS sequence"/>
</dbReference>
<feature type="region of interest" description="Disordered" evidence="1">
    <location>
        <begin position="33"/>
        <end position="79"/>
    </location>
</feature>
<gene>
    <name evidence="2" type="ORF">JX265_000664</name>
</gene>
<evidence type="ECO:0000313" key="3">
    <source>
        <dbReference type="Proteomes" id="UP000829685"/>
    </source>
</evidence>
<evidence type="ECO:0000256" key="1">
    <source>
        <dbReference type="SAM" id="MobiDB-lite"/>
    </source>
</evidence>
<feature type="region of interest" description="Disordered" evidence="1">
    <location>
        <begin position="249"/>
        <end position="331"/>
    </location>
</feature>
<accession>A0A9Q0AV44</accession>